<dbReference type="SUPFAM" id="SSF46966">
    <property type="entry name" value="Spectrin repeat"/>
    <property type="match status" value="2"/>
</dbReference>
<dbReference type="Pfam" id="PF24915">
    <property type="entry name" value="Spectrin_SESTD1"/>
    <property type="match status" value="1"/>
</dbReference>
<feature type="compositionally biased region" description="Polar residues" evidence="2">
    <location>
        <begin position="112"/>
        <end position="126"/>
    </location>
</feature>
<keyword evidence="5" id="KW-1185">Reference proteome</keyword>
<dbReference type="CDD" id="cd00176">
    <property type="entry name" value="SPEC"/>
    <property type="match status" value="1"/>
</dbReference>
<dbReference type="InterPro" id="IPR018159">
    <property type="entry name" value="Spectrin/alpha-actinin"/>
</dbReference>
<feature type="compositionally biased region" description="Polar residues" evidence="2">
    <location>
        <begin position="49"/>
        <end position="72"/>
    </location>
</feature>
<feature type="region of interest" description="Disordered" evidence="2">
    <location>
        <begin position="1497"/>
        <end position="1516"/>
    </location>
</feature>
<feature type="compositionally biased region" description="Polar residues" evidence="2">
    <location>
        <begin position="463"/>
        <end position="493"/>
    </location>
</feature>
<accession>A0AAE1BBH6</accession>
<dbReference type="GO" id="GO:0070273">
    <property type="term" value="F:phosphatidylinositol-4-phosphate binding"/>
    <property type="evidence" value="ECO:0007669"/>
    <property type="project" value="TreeGrafter"/>
</dbReference>
<feature type="compositionally biased region" description="Polar residues" evidence="2">
    <location>
        <begin position="134"/>
        <end position="152"/>
    </location>
</feature>
<feature type="compositionally biased region" description="Low complexity" evidence="2">
    <location>
        <begin position="414"/>
        <end position="428"/>
    </location>
</feature>
<dbReference type="GO" id="GO:0032266">
    <property type="term" value="F:phosphatidylinositol-3-phosphate binding"/>
    <property type="evidence" value="ECO:0007669"/>
    <property type="project" value="TreeGrafter"/>
</dbReference>
<feature type="region of interest" description="Disordered" evidence="2">
    <location>
        <begin position="1426"/>
        <end position="1457"/>
    </location>
</feature>
<gene>
    <name evidence="4" type="ORF">RRG08_034489</name>
</gene>
<protein>
    <recommendedName>
        <fullName evidence="3">SESTD1-like spectrin repeats region domain-containing protein</fullName>
    </recommendedName>
</protein>
<feature type="compositionally biased region" description="Polar residues" evidence="2">
    <location>
        <begin position="1333"/>
        <end position="1345"/>
    </location>
</feature>
<dbReference type="Gene3D" id="1.20.58.60">
    <property type="match status" value="2"/>
</dbReference>
<keyword evidence="1" id="KW-0677">Repeat</keyword>
<dbReference type="GO" id="GO:0010314">
    <property type="term" value="F:phosphatidylinositol-5-phosphate binding"/>
    <property type="evidence" value="ECO:0007669"/>
    <property type="project" value="TreeGrafter"/>
</dbReference>
<evidence type="ECO:0000313" key="4">
    <source>
        <dbReference type="EMBL" id="KAK3802341.1"/>
    </source>
</evidence>
<reference evidence="4" key="1">
    <citation type="journal article" date="2023" name="G3 (Bethesda)">
        <title>A reference genome for the long-term kleptoplast-retaining sea slug Elysia crispata morphotype clarki.</title>
        <authorList>
            <person name="Eastman K.E."/>
            <person name="Pendleton A.L."/>
            <person name="Shaikh M.A."/>
            <person name="Suttiyut T."/>
            <person name="Ogas R."/>
            <person name="Tomko P."/>
            <person name="Gavelis G."/>
            <person name="Widhalm J.R."/>
            <person name="Wisecaver J.H."/>
        </authorList>
    </citation>
    <scope>NUCLEOTIDE SEQUENCE</scope>
    <source>
        <strain evidence="4">ECLA1</strain>
    </source>
</reference>
<feature type="compositionally biased region" description="Basic and acidic residues" evidence="2">
    <location>
        <begin position="1276"/>
        <end position="1290"/>
    </location>
</feature>
<name>A0AAE1BBH6_9GAST</name>
<feature type="domain" description="SESTD1-like spectrin repeats region" evidence="3">
    <location>
        <begin position="904"/>
        <end position="1013"/>
    </location>
</feature>
<evidence type="ECO:0000256" key="2">
    <source>
        <dbReference type="SAM" id="MobiDB-lite"/>
    </source>
</evidence>
<feature type="compositionally biased region" description="Polar residues" evidence="2">
    <location>
        <begin position="358"/>
        <end position="378"/>
    </location>
</feature>
<organism evidence="4 5">
    <name type="scientific">Elysia crispata</name>
    <name type="common">lettuce slug</name>
    <dbReference type="NCBI Taxonomy" id="231223"/>
    <lineage>
        <taxon>Eukaryota</taxon>
        <taxon>Metazoa</taxon>
        <taxon>Spiralia</taxon>
        <taxon>Lophotrochozoa</taxon>
        <taxon>Mollusca</taxon>
        <taxon>Gastropoda</taxon>
        <taxon>Heterobranchia</taxon>
        <taxon>Euthyneura</taxon>
        <taxon>Panpulmonata</taxon>
        <taxon>Sacoglossa</taxon>
        <taxon>Placobranchoidea</taxon>
        <taxon>Plakobranchidae</taxon>
        <taxon>Elysia</taxon>
    </lineage>
</organism>
<dbReference type="InterPro" id="IPR056804">
    <property type="entry name" value="Spectrin_SESTD1"/>
</dbReference>
<dbReference type="Proteomes" id="UP001283361">
    <property type="component" value="Unassembled WGS sequence"/>
</dbReference>
<feature type="compositionally biased region" description="Polar residues" evidence="2">
    <location>
        <begin position="1426"/>
        <end position="1449"/>
    </location>
</feature>
<feature type="region of interest" description="Disordered" evidence="2">
    <location>
        <begin position="1243"/>
        <end position="1395"/>
    </location>
</feature>
<dbReference type="GO" id="GO:0043325">
    <property type="term" value="F:phosphatidylinositol-3,4-bisphosphate binding"/>
    <property type="evidence" value="ECO:0007669"/>
    <property type="project" value="TreeGrafter"/>
</dbReference>
<dbReference type="GO" id="GO:0080025">
    <property type="term" value="F:phosphatidylinositol-3,5-bisphosphate binding"/>
    <property type="evidence" value="ECO:0007669"/>
    <property type="project" value="TreeGrafter"/>
</dbReference>
<feature type="compositionally biased region" description="Basic and acidic residues" evidence="2">
    <location>
        <begin position="338"/>
        <end position="348"/>
    </location>
</feature>
<dbReference type="GO" id="GO:0005546">
    <property type="term" value="F:phosphatidylinositol-4,5-bisphosphate binding"/>
    <property type="evidence" value="ECO:0007669"/>
    <property type="project" value="TreeGrafter"/>
</dbReference>
<comment type="caution">
    <text evidence="4">The sequence shown here is derived from an EMBL/GenBank/DDBJ whole genome shotgun (WGS) entry which is preliminary data.</text>
</comment>
<sequence length="1567" mass="177725">MAYQAAVAPSPRASLKDFPPGTGNILPSFREEDARTDPSVGEIRGGRSDSGSFRNIPSSIQGENVQFGNSHDFTMDPNASFVSQNIAEVGPPRYDQSVGRAESSYDHERHQSTIQRSGNADSQRNSYVGDFRGSQRSIQAGPTGFQRANQSADFRDSQRSIQGGPPNFQRANQSEDFRGSQRSIQGGPPNFQRANQSEDFRGSQRSIQGGPPNFQRANQSEDFRGNQRSIQGGPPNFQRANQSEDFRGSQRSIQGGPPNFQRANQSEDFRGSQRPPNFQRANQSEDFRGSQRSIQGGPPNFQRANQSEDFRGSQRSLQAVPPEFQRTSYTEDFSAENRFQDFDPRESQRNLQGGAANHRNSQRSMVSQHSQGRVQDQQIGYGMDTSFRADSRQGSMRRGSEDYVQLSPHHHQQEQQQQQNLQQIHGSQRNVQENEQQPEYHGYYNQQLPPQRDLPDISAGSRHGSSLRSHQGSVRLSRPGSMSNPGQGQTISDNRNRRSTESSVHGMLLEGRSMNGIEIADLLEQGFVLLTGARDKEGGPVVTLPSLRSRPDPEPQALATCLRYLLQIPSDETKRKGVTAVVDTREGSWANVGIAMESLQDSVGGYLKQVLVVLHERDRRLGQDRPYNAEPKYVTVEQLQLYIDPQQLTYNLLGQMEYQHDSWLRVQLNYEKFLQDAQKTVDHLDEQEGEIHQSYGSGATGRGHDPQASPLEALRRHRFFQEAIMTVPTEVIRQGQSLLKSLQETNYSGYSDNQGTVPTLDNLEAQKQVKRVLQYLTNRVDKLHDMLEDRDKSLNANMQFEEWKRNVKTVVDWVLGPGEKLLASQNDIGDSYEAAEELRRRHEEMEIKCTDTYGQYAELRHTADVLGRNTSWPGLDDMRAERDYMDTVCRSFASRLERRRTLLITSVRFHRFAEDFSVSLDELLELLCTDLDAETVEAVEEAMKSLEEKLDICDKLASQSLNEGQSLLDEMSRPIKNAFGKDISPDFVRQVKHVNKKLEELQERKMRCDELADVRKLKLQQLLQLRTCERDTDQAIDWINELCDVMVTSHTDMGRSSEEAQDLHNEHRKFEATALGTYDYGKQLLQAALVLRRSLRYEVEPSHERSRRLEEAWRRFSKGTSERANRLTVSAMFLNDSDNLLSSMEEFISACAKPLAGESSIADAVKDLALPKRQIGKDFDKTAQMGQALLDRLALPIILYEGDERRLSIDDEGASETVNNRLRKLDRKMAEVDRFWDELERADADPNYEPRNQPGLERAPSERRRDRSTSQRKPKTRDPAEVEERRRRADPFGIASKRRPRPGSYAGPNSQSSLPAARARDHSNDDSAPLNKSFDTASLSPNSVLSLRHNGYLYPDNARPRQDRDRPRVDGIQGQHSHQASMPDLSYKEMQDSPMIAQEIQNVQASMPNLSFNSQLQGHQYEMQQDQYQSNFQPSASNSQDQPDNNQSLVPEPSDERFQAGGTMLTQEETMTLDTMPTQEETMTMREIAQPQASSATMSFTGSAPDEEPDPLYTNQPMKSRRAKSLLNIDWLSPICDYNAALTEQVKQPFQREIDLLGTKSYVYIRG</sequence>
<proteinExistence type="predicted"/>
<dbReference type="SMART" id="SM00150">
    <property type="entry name" value="SPEC"/>
    <property type="match status" value="4"/>
</dbReference>
<dbReference type="EMBL" id="JAWDGP010000241">
    <property type="protein sequence ID" value="KAK3802341.1"/>
    <property type="molecule type" value="Genomic_DNA"/>
</dbReference>
<evidence type="ECO:0000259" key="3">
    <source>
        <dbReference type="Pfam" id="PF24915"/>
    </source>
</evidence>
<dbReference type="PANTHER" id="PTHR46607:SF1">
    <property type="entry name" value="SEC14 DOMAIN AND SPECTRIN REPEAT-CONTAINING PROTEIN 1"/>
    <property type="match status" value="1"/>
</dbReference>
<evidence type="ECO:0000313" key="5">
    <source>
        <dbReference type="Proteomes" id="UP001283361"/>
    </source>
</evidence>
<evidence type="ECO:0000256" key="1">
    <source>
        <dbReference type="ARBA" id="ARBA00022737"/>
    </source>
</evidence>
<dbReference type="PANTHER" id="PTHR46607">
    <property type="entry name" value="SEC14 DOMAIN AND SPECTRIN REPEAT-CONTAINING PROTEIN 1"/>
    <property type="match status" value="1"/>
</dbReference>
<feature type="compositionally biased region" description="Basic and acidic residues" evidence="2">
    <location>
        <begin position="1358"/>
        <end position="1369"/>
    </location>
</feature>
<feature type="region of interest" description="Disordered" evidence="2">
    <location>
        <begin position="1"/>
        <end position="502"/>
    </location>
</feature>
<feature type="compositionally biased region" description="Basic and acidic residues" evidence="2">
    <location>
        <begin position="1259"/>
        <end position="1269"/>
    </location>
</feature>